<evidence type="ECO:0000313" key="3">
    <source>
        <dbReference type="Proteomes" id="UP001500253"/>
    </source>
</evidence>
<dbReference type="EMBL" id="BAAASD010000087">
    <property type="protein sequence ID" value="GAA2375948.1"/>
    <property type="molecule type" value="Genomic_DNA"/>
</dbReference>
<dbReference type="Proteomes" id="UP001500253">
    <property type="component" value="Unassembled WGS sequence"/>
</dbReference>
<evidence type="ECO:0000256" key="1">
    <source>
        <dbReference type="SAM" id="MobiDB-lite"/>
    </source>
</evidence>
<reference evidence="2 3" key="1">
    <citation type="journal article" date="2019" name="Int. J. Syst. Evol. Microbiol.">
        <title>The Global Catalogue of Microorganisms (GCM) 10K type strain sequencing project: providing services to taxonomists for standard genome sequencing and annotation.</title>
        <authorList>
            <consortium name="The Broad Institute Genomics Platform"/>
            <consortium name="The Broad Institute Genome Sequencing Center for Infectious Disease"/>
            <person name="Wu L."/>
            <person name="Ma J."/>
        </authorList>
    </citation>
    <scope>NUCLEOTIDE SEQUENCE [LARGE SCALE GENOMIC DNA]</scope>
    <source>
        <strain evidence="2 3">JCM 4316</strain>
    </source>
</reference>
<sequence>MSRICSAVLCCAAPVRCVAVGGDKQSAVRGPQCNTERAVKVYQTGPRPVPALGTHHSPVRARRRRASGSPAPYERVTDTRRWAAG</sequence>
<gene>
    <name evidence="2" type="ORF">GCM10010246_83570</name>
</gene>
<accession>A0ABN3HCF7</accession>
<feature type="region of interest" description="Disordered" evidence="1">
    <location>
        <begin position="44"/>
        <end position="85"/>
    </location>
</feature>
<evidence type="ECO:0008006" key="4">
    <source>
        <dbReference type="Google" id="ProtNLM"/>
    </source>
</evidence>
<organism evidence="2 3">
    <name type="scientific">Streptomyces cuspidosporus</name>
    <dbReference type="NCBI Taxonomy" id="66882"/>
    <lineage>
        <taxon>Bacteria</taxon>
        <taxon>Bacillati</taxon>
        <taxon>Actinomycetota</taxon>
        <taxon>Actinomycetes</taxon>
        <taxon>Kitasatosporales</taxon>
        <taxon>Streptomycetaceae</taxon>
        <taxon>Streptomyces</taxon>
    </lineage>
</organism>
<evidence type="ECO:0000313" key="2">
    <source>
        <dbReference type="EMBL" id="GAA2375948.1"/>
    </source>
</evidence>
<comment type="caution">
    <text evidence="2">The sequence shown here is derived from an EMBL/GenBank/DDBJ whole genome shotgun (WGS) entry which is preliminary data.</text>
</comment>
<keyword evidence="3" id="KW-1185">Reference proteome</keyword>
<feature type="compositionally biased region" description="Basic and acidic residues" evidence="1">
    <location>
        <begin position="75"/>
        <end position="85"/>
    </location>
</feature>
<protein>
    <recommendedName>
        <fullName evidence="4">Secreted protein</fullName>
    </recommendedName>
</protein>
<feature type="compositionally biased region" description="Basic residues" evidence="1">
    <location>
        <begin position="57"/>
        <end position="66"/>
    </location>
</feature>
<name>A0ABN3HCF7_9ACTN</name>
<proteinExistence type="predicted"/>